<protein>
    <submittedName>
        <fullName evidence="4">Unannotated protein</fullName>
    </submittedName>
</protein>
<proteinExistence type="predicted"/>
<dbReference type="PANTHER" id="PTHR34075:SF5">
    <property type="entry name" value="BLR3430 PROTEIN"/>
    <property type="match status" value="1"/>
</dbReference>
<evidence type="ECO:0000259" key="1">
    <source>
        <dbReference type="Pfam" id="PF01796"/>
    </source>
</evidence>
<dbReference type="PANTHER" id="PTHR34075">
    <property type="entry name" value="BLR3430 PROTEIN"/>
    <property type="match status" value="1"/>
</dbReference>
<evidence type="ECO:0000313" key="5">
    <source>
        <dbReference type="EMBL" id="CAB5032768.1"/>
    </source>
</evidence>
<evidence type="ECO:0000313" key="3">
    <source>
        <dbReference type="EMBL" id="CAB4848419.1"/>
    </source>
</evidence>
<name>A0A6J7IXS9_9ZZZZ</name>
<dbReference type="InterPro" id="IPR022002">
    <property type="entry name" value="ChsH2_Znr"/>
</dbReference>
<dbReference type="InterPro" id="IPR012340">
    <property type="entry name" value="NA-bd_OB-fold"/>
</dbReference>
<accession>A0A6J7IXS9</accession>
<dbReference type="SUPFAM" id="SSF50249">
    <property type="entry name" value="Nucleic acid-binding proteins"/>
    <property type="match status" value="2"/>
</dbReference>
<dbReference type="Pfam" id="PF12172">
    <property type="entry name" value="zf-ChsH2"/>
    <property type="match status" value="2"/>
</dbReference>
<feature type="domain" description="ChsH2 C-terminal OB-fold" evidence="1">
    <location>
        <begin position="222"/>
        <end position="291"/>
    </location>
</feature>
<gene>
    <name evidence="3" type="ORF">UFOPK3268_00602</name>
    <name evidence="4" type="ORF">UFOPK3752_00733</name>
    <name evidence="5" type="ORF">UFOPK4150_01184</name>
</gene>
<evidence type="ECO:0000259" key="2">
    <source>
        <dbReference type="Pfam" id="PF12172"/>
    </source>
</evidence>
<feature type="domain" description="ChsH2 rubredoxin-like zinc ribbon" evidence="2">
    <location>
        <begin position="40"/>
        <end position="68"/>
    </location>
</feature>
<dbReference type="Gene3D" id="6.10.30.10">
    <property type="match status" value="2"/>
</dbReference>
<dbReference type="EMBL" id="CAFBIZ010000058">
    <property type="protein sequence ID" value="CAB4848419.1"/>
    <property type="molecule type" value="Genomic_DNA"/>
</dbReference>
<reference evidence="4" key="1">
    <citation type="submission" date="2020-05" db="EMBL/GenBank/DDBJ databases">
        <authorList>
            <person name="Chiriac C."/>
            <person name="Salcher M."/>
            <person name="Ghai R."/>
            <person name="Kavagutti S V."/>
        </authorList>
    </citation>
    <scope>NUCLEOTIDE SEQUENCE</scope>
</reference>
<feature type="domain" description="ChsH2 rubredoxin-like zinc ribbon" evidence="2">
    <location>
        <begin position="190"/>
        <end position="218"/>
    </location>
</feature>
<organism evidence="4">
    <name type="scientific">freshwater metagenome</name>
    <dbReference type="NCBI Taxonomy" id="449393"/>
    <lineage>
        <taxon>unclassified sequences</taxon>
        <taxon>metagenomes</taxon>
        <taxon>ecological metagenomes</taxon>
    </lineage>
</organism>
<dbReference type="InterPro" id="IPR052513">
    <property type="entry name" value="Thioester_dehydratase-like"/>
</dbReference>
<dbReference type="Pfam" id="PF01796">
    <property type="entry name" value="OB_ChsH2_C"/>
    <property type="match status" value="1"/>
</dbReference>
<dbReference type="EMBL" id="CAFBPU010000022">
    <property type="protein sequence ID" value="CAB5032768.1"/>
    <property type="molecule type" value="Genomic_DNA"/>
</dbReference>
<evidence type="ECO:0000313" key="4">
    <source>
        <dbReference type="EMBL" id="CAB4935948.1"/>
    </source>
</evidence>
<dbReference type="EMBL" id="CAFBND010000021">
    <property type="protein sequence ID" value="CAB4935948.1"/>
    <property type="molecule type" value="Genomic_DNA"/>
</dbReference>
<dbReference type="InterPro" id="IPR002878">
    <property type="entry name" value="ChsH2_C"/>
</dbReference>
<dbReference type="AlphaFoldDB" id="A0A6J7IXS9"/>
<sequence>MTNNATSTRETMGSMTSRLSMPYTLTAGKAMGTFLAELGAQRIIGSRCAACATVRVPAQDFCGDCGAETGELVAVPSTGELTGWTVTERGILAFVLLDGTDVPLLHRIVDTDVSSLVLGARVSARWAAEPAGNVMDITGFAIDAESTVGALAPTNELLAPIEQLAYRMELTYEHSYGHFYGSLFDSVKNDRRIRGIRCPSCRNVLLPPRGFCDVCFVPTKDWIDIPDTGTVQACSVVHIEFVGQRMTPPYVYAEIVLDGTATRLIHSVGGLSAEEARSGIVKPGSRVKAVWSDRATGSLADIEYFQVIDGSA</sequence>